<name>A0A1I9G6V9_BRUMA</name>
<dbReference type="EMBL" id="LN856835">
    <property type="protein sequence ID" value="CDQ03537.1"/>
    <property type="molecule type" value="Genomic_DNA"/>
</dbReference>
<dbReference type="AlphaFoldDB" id="A0A1I9G6V9"/>
<reference evidence="1" key="2">
    <citation type="submission" date="2012-12" db="EMBL/GenBank/DDBJ databases">
        <authorList>
            <consortium name="WormBase Consortium"/>
            <person name="Ghedin E."/>
            <person name="Paulini M."/>
        </authorList>
    </citation>
    <scope>NUCLEOTIDE SEQUENCE</scope>
    <source>
        <strain evidence="1">FR3</strain>
    </source>
</reference>
<sequence>MTPFHVIFVTCNLNITFARLAVLRFDLLSRVLIALSAFETCSAWETLLKPYVTVSTICSLTSFTNSTLTTRKCLRKRKRSII</sequence>
<protein>
    <submittedName>
        <fullName evidence="1">Bm14145</fullName>
    </submittedName>
</protein>
<accession>A0A1I9G6V9</accession>
<evidence type="ECO:0000313" key="1">
    <source>
        <dbReference type="EMBL" id="CDQ03537.1"/>
    </source>
</evidence>
<organism evidence="1">
    <name type="scientific">Brugia malayi</name>
    <name type="common">Filarial nematode worm</name>
    <dbReference type="NCBI Taxonomy" id="6279"/>
    <lineage>
        <taxon>Eukaryota</taxon>
        <taxon>Metazoa</taxon>
        <taxon>Ecdysozoa</taxon>
        <taxon>Nematoda</taxon>
        <taxon>Chromadorea</taxon>
        <taxon>Rhabditida</taxon>
        <taxon>Spirurina</taxon>
        <taxon>Spiruromorpha</taxon>
        <taxon>Filarioidea</taxon>
        <taxon>Onchocercidae</taxon>
        <taxon>Brugia</taxon>
    </lineage>
</organism>
<gene>
    <name evidence="1" type="primary">Bm14145</name>
    <name evidence="1" type="ORF">BM_Bm14145</name>
</gene>
<reference evidence="1" key="1">
    <citation type="journal article" date="2007" name="Science">
        <title>Draft genome of the filarial nematode parasite Brugia malayi.</title>
        <authorList>
            <person name="Ghedin E."/>
            <person name="Wang S."/>
            <person name="Spiro D."/>
            <person name="Caler E."/>
            <person name="Zhao Q."/>
            <person name="Crabtree J."/>
            <person name="Allen J.E."/>
            <person name="Delcher A.L."/>
            <person name="Guiliano D.B."/>
            <person name="Miranda-Saavedra D."/>
            <person name="Angiuoli S.V."/>
            <person name="Creasy T."/>
            <person name="Amedeo P."/>
            <person name="Haas B."/>
            <person name="El-Sayed N.M."/>
            <person name="Wortman J.R."/>
            <person name="Feldblyum T."/>
            <person name="Tallon L."/>
            <person name="Schatz M."/>
            <person name="Shumway M."/>
            <person name="Koo H."/>
            <person name="Salzberg S.L."/>
            <person name="Schobel S."/>
            <person name="Pertea M."/>
            <person name="Pop M."/>
            <person name="White O."/>
            <person name="Barton G.J."/>
            <person name="Carlow C.K."/>
            <person name="Crawford M.J."/>
            <person name="Daub J."/>
            <person name="Dimmic M.W."/>
            <person name="Estes C.F."/>
            <person name="Foster J.M."/>
            <person name="Ganatra M."/>
            <person name="Gregory W.F."/>
            <person name="Johnson N.M."/>
            <person name="Jin J."/>
            <person name="Komuniecki R."/>
            <person name="Korf I."/>
            <person name="Kumar S."/>
            <person name="Laney S."/>
            <person name="Li B.W."/>
            <person name="Li W."/>
            <person name="Lindblom T.H."/>
            <person name="Lustigman S."/>
            <person name="Ma D."/>
            <person name="Maina C.V."/>
            <person name="Martin D.M."/>
            <person name="McCarter J.P."/>
            <person name="McReynolds L."/>
            <person name="Mitreva M."/>
            <person name="Nutman T.B."/>
            <person name="Parkinson J."/>
            <person name="Peregrin-Alvarez J.M."/>
            <person name="Poole C."/>
            <person name="Ren Q."/>
            <person name="Saunders L."/>
            <person name="Sluder A.E."/>
            <person name="Smith K."/>
            <person name="Stanke M."/>
            <person name="Unnasch T.R."/>
            <person name="Ware J."/>
            <person name="Wei A.D."/>
            <person name="Weil G."/>
            <person name="Williams D.J."/>
            <person name="Zhang Y."/>
            <person name="Williams S.A."/>
            <person name="Fraser-Liggett C."/>
            <person name="Slatko B."/>
            <person name="Blaxter M.L."/>
            <person name="Scott A.L."/>
        </authorList>
    </citation>
    <scope>NUCLEOTIDE SEQUENCE</scope>
    <source>
        <strain evidence="1">FR3</strain>
    </source>
</reference>
<proteinExistence type="predicted"/>